<proteinExistence type="predicted"/>
<evidence type="ECO:0000313" key="3">
    <source>
        <dbReference type="Proteomes" id="UP000826271"/>
    </source>
</evidence>
<evidence type="ECO:0000259" key="1">
    <source>
        <dbReference type="Pfam" id="PF13966"/>
    </source>
</evidence>
<keyword evidence="3" id="KW-1185">Reference proteome</keyword>
<dbReference type="InterPro" id="IPR026960">
    <property type="entry name" value="RVT-Znf"/>
</dbReference>
<reference evidence="2" key="1">
    <citation type="submission" date="2019-10" db="EMBL/GenBank/DDBJ databases">
        <authorList>
            <person name="Zhang R."/>
            <person name="Pan Y."/>
            <person name="Wang J."/>
            <person name="Ma R."/>
            <person name="Yu S."/>
        </authorList>
    </citation>
    <scope>NUCLEOTIDE SEQUENCE</scope>
    <source>
        <strain evidence="2">LA-IB0</strain>
        <tissue evidence="2">Leaf</tissue>
    </source>
</reference>
<sequence>MVKTTIIHGAYSSESAWEFLRDKEDKKSWYAVLRGPDKIPRNLFILWLATKEKLSTKDKPWIALNNNFCCLCNSQLIESDDRLFFQFSTKWRDKHLINIAQRMLLASTVYNTWRERNERTLNGKCNSANEVAKQAIEIVKNRLITLKLKDSIRSLVLGRVWNIAW</sequence>
<feature type="domain" description="Reverse transcriptase zinc-binding" evidence="1">
    <location>
        <begin position="11"/>
        <end position="86"/>
    </location>
</feature>
<organism evidence="2 3">
    <name type="scientific">Buddleja alternifolia</name>
    <dbReference type="NCBI Taxonomy" id="168488"/>
    <lineage>
        <taxon>Eukaryota</taxon>
        <taxon>Viridiplantae</taxon>
        <taxon>Streptophyta</taxon>
        <taxon>Embryophyta</taxon>
        <taxon>Tracheophyta</taxon>
        <taxon>Spermatophyta</taxon>
        <taxon>Magnoliopsida</taxon>
        <taxon>eudicotyledons</taxon>
        <taxon>Gunneridae</taxon>
        <taxon>Pentapetalae</taxon>
        <taxon>asterids</taxon>
        <taxon>lamiids</taxon>
        <taxon>Lamiales</taxon>
        <taxon>Scrophulariaceae</taxon>
        <taxon>Buddlejeae</taxon>
        <taxon>Buddleja</taxon>
    </lineage>
</organism>
<dbReference type="Pfam" id="PF13966">
    <property type="entry name" value="zf-RVT"/>
    <property type="match status" value="1"/>
</dbReference>
<protein>
    <recommendedName>
        <fullName evidence="1">Reverse transcriptase zinc-binding domain-containing protein</fullName>
    </recommendedName>
</protein>
<dbReference type="AlphaFoldDB" id="A0AAV6WBW1"/>
<name>A0AAV6WBW1_9LAMI</name>
<accession>A0AAV6WBW1</accession>
<comment type="caution">
    <text evidence="2">The sequence shown here is derived from an EMBL/GenBank/DDBJ whole genome shotgun (WGS) entry which is preliminary data.</text>
</comment>
<dbReference type="Proteomes" id="UP000826271">
    <property type="component" value="Unassembled WGS sequence"/>
</dbReference>
<evidence type="ECO:0000313" key="2">
    <source>
        <dbReference type="EMBL" id="KAG8365932.1"/>
    </source>
</evidence>
<dbReference type="EMBL" id="WHWC01000017">
    <property type="protein sequence ID" value="KAG8365932.1"/>
    <property type="molecule type" value="Genomic_DNA"/>
</dbReference>
<gene>
    <name evidence="2" type="ORF">BUALT_Bualt17G0023400</name>
</gene>